<proteinExistence type="predicted"/>
<feature type="region of interest" description="Disordered" evidence="1">
    <location>
        <begin position="254"/>
        <end position="274"/>
    </location>
</feature>
<name>A0A6A6ML50_HEVBR</name>
<dbReference type="Proteomes" id="UP000467840">
    <property type="component" value="Chromosome 14"/>
</dbReference>
<evidence type="ECO:0000256" key="1">
    <source>
        <dbReference type="SAM" id="MobiDB-lite"/>
    </source>
</evidence>
<dbReference type="SUPFAM" id="SSF48452">
    <property type="entry name" value="TPR-like"/>
    <property type="match status" value="1"/>
</dbReference>
<gene>
    <name evidence="2" type="ORF">GH714_039814</name>
</gene>
<dbReference type="InterPro" id="IPR011990">
    <property type="entry name" value="TPR-like_helical_dom_sf"/>
</dbReference>
<keyword evidence="3" id="KW-1185">Reference proteome</keyword>
<accession>A0A6A6ML50</accession>
<dbReference type="GO" id="GO:0003727">
    <property type="term" value="F:single-stranded RNA binding"/>
    <property type="evidence" value="ECO:0007669"/>
    <property type="project" value="TreeGrafter"/>
</dbReference>
<evidence type="ECO:0000313" key="2">
    <source>
        <dbReference type="EMBL" id="KAF2312739.1"/>
    </source>
</evidence>
<dbReference type="PANTHER" id="PTHR44917:SF1">
    <property type="entry name" value="PROTEIN HIGH CHLOROPHYLL FLUORESCENT 107"/>
    <property type="match status" value="1"/>
</dbReference>
<comment type="caution">
    <text evidence="2">The sequence shown here is derived from an EMBL/GenBank/DDBJ whole genome shotgun (WGS) entry which is preliminary data.</text>
</comment>
<dbReference type="AlphaFoldDB" id="A0A6A6ML50"/>
<dbReference type="GO" id="GO:0006397">
    <property type="term" value="P:mRNA processing"/>
    <property type="evidence" value="ECO:0007669"/>
    <property type="project" value="InterPro"/>
</dbReference>
<reference evidence="2 3" key="1">
    <citation type="journal article" date="2020" name="Mol. Plant">
        <title>The Chromosome-Based Rubber Tree Genome Provides New Insights into Spurge Genome Evolution and Rubber Biosynthesis.</title>
        <authorList>
            <person name="Liu J."/>
            <person name="Shi C."/>
            <person name="Shi C.C."/>
            <person name="Li W."/>
            <person name="Zhang Q.J."/>
            <person name="Zhang Y."/>
            <person name="Li K."/>
            <person name="Lu H.F."/>
            <person name="Shi C."/>
            <person name="Zhu S.T."/>
            <person name="Xiao Z.Y."/>
            <person name="Nan H."/>
            <person name="Yue Y."/>
            <person name="Zhu X.G."/>
            <person name="Wu Y."/>
            <person name="Hong X.N."/>
            <person name="Fan G.Y."/>
            <person name="Tong Y."/>
            <person name="Zhang D."/>
            <person name="Mao C.L."/>
            <person name="Liu Y.L."/>
            <person name="Hao S.J."/>
            <person name="Liu W.Q."/>
            <person name="Lv M.Q."/>
            <person name="Zhang H.B."/>
            <person name="Liu Y."/>
            <person name="Hu-Tang G.R."/>
            <person name="Wang J.P."/>
            <person name="Wang J.H."/>
            <person name="Sun Y.H."/>
            <person name="Ni S.B."/>
            <person name="Chen W.B."/>
            <person name="Zhang X.C."/>
            <person name="Jiao Y.N."/>
            <person name="Eichler E.E."/>
            <person name="Li G.H."/>
            <person name="Liu X."/>
            <person name="Gao L.Z."/>
        </authorList>
    </citation>
    <scope>NUCLEOTIDE SEQUENCE [LARGE SCALE GENOMIC DNA]</scope>
    <source>
        <strain evidence="3">cv. GT1</strain>
        <tissue evidence="2">Leaf</tissue>
    </source>
</reference>
<dbReference type="GO" id="GO:0003729">
    <property type="term" value="F:mRNA binding"/>
    <property type="evidence" value="ECO:0007669"/>
    <property type="project" value="InterPro"/>
</dbReference>
<organism evidence="2 3">
    <name type="scientific">Hevea brasiliensis</name>
    <name type="common">Para rubber tree</name>
    <name type="synonym">Siphonia brasiliensis</name>
    <dbReference type="NCBI Taxonomy" id="3981"/>
    <lineage>
        <taxon>Eukaryota</taxon>
        <taxon>Viridiplantae</taxon>
        <taxon>Streptophyta</taxon>
        <taxon>Embryophyta</taxon>
        <taxon>Tracheophyta</taxon>
        <taxon>Spermatophyta</taxon>
        <taxon>Magnoliopsida</taxon>
        <taxon>eudicotyledons</taxon>
        <taxon>Gunneridae</taxon>
        <taxon>Pentapetalae</taxon>
        <taxon>rosids</taxon>
        <taxon>fabids</taxon>
        <taxon>Malpighiales</taxon>
        <taxon>Euphorbiaceae</taxon>
        <taxon>Crotonoideae</taxon>
        <taxon>Micrandreae</taxon>
        <taxon>Hevea</taxon>
    </lineage>
</organism>
<protein>
    <submittedName>
        <fullName evidence="2">Uncharacterized protein</fullName>
    </submittedName>
</protein>
<evidence type="ECO:0000313" key="3">
    <source>
        <dbReference type="Proteomes" id="UP000467840"/>
    </source>
</evidence>
<dbReference type="InterPro" id="IPR044624">
    <property type="entry name" value="Mbb1-like"/>
</dbReference>
<sequence length="317" mass="35732">MSKPVTYSGKSLSVIQKAAPVAWAQLEMQRESNLTARQLFEKAVQASPKNRFAWHVWGVFEYNMGNIEVASKLLMIGCSLNPRDPVLVQSLALLEYKQSIANLLRLLFRRASELDPRHQLVWITWGVLEQSVGNLSLARRLFIFKSSLNINSQSYITWMACAQLEEDQRNSVRAEEIRNLYFQPVSSCLLLNLILNSCTTRLKGQANIVVSQLTEVVDDASWVMGFLDIIELALGSIKKLLNMDRNQCSKTQESLRNISEESENSSDGPSRDTDANFIKSGSGFNLEFFIKERLSLDPTKLDIQLEPSGNPASRTVL</sequence>
<dbReference type="EMBL" id="JAAGAX010000006">
    <property type="protein sequence ID" value="KAF2312739.1"/>
    <property type="molecule type" value="Genomic_DNA"/>
</dbReference>
<dbReference type="PANTHER" id="PTHR44917">
    <property type="entry name" value="PROTEIN HIGH CHLOROPHYLL FLUORESCENT 107"/>
    <property type="match status" value="1"/>
</dbReference>
<dbReference type="GO" id="GO:0006417">
    <property type="term" value="P:regulation of translation"/>
    <property type="evidence" value="ECO:0007669"/>
    <property type="project" value="TreeGrafter"/>
</dbReference>
<dbReference type="GO" id="GO:0009507">
    <property type="term" value="C:chloroplast"/>
    <property type="evidence" value="ECO:0007669"/>
    <property type="project" value="TreeGrafter"/>
</dbReference>
<dbReference type="Gene3D" id="1.25.40.10">
    <property type="entry name" value="Tetratricopeptide repeat domain"/>
    <property type="match status" value="1"/>
</dbReference>